<evidence type="ECO:0000256" key="9">
    <source>
        <dbReference type="SAM" id="MobiDB-lite"/>
    </source>
</evidence>
<feature type="binding site" evidence="7">
    <location>
        <begin position="406"/>
        <end position="407"/>
    </location>
    <ligand>
        <name>ATP</name>
        <dbReference type="ChEBI" id="CHEBI:30616"/>
    </ligand>
</feature>
<keyword evidence="5 7" id="KW-0067">ATP-binding</keyword>
<keyword evidence="8" id="KW-0863">Zinc-finger</keyword>
<dbReference type="GO" id="GO:0000932">
    <property type="term" value="C:P-body"/>
    <property type="evidence" value="ECO:0007669"/>
    <property type="project" value="TreeGrafter"/>
</dbReference>
<keyword evidence="4 7" id="KW-0547">Nucleotide-binding</keyword>
<comment type="similarity">
    <text evidence="7">Belongs to the protein kinase superfamily. PAN3 family.</text>
</comment>
<protein>
    <recommendedName>
        <fullName evidence="7">PAN2-PAN3 deadenylation complex subunit PAN3</fullName>
    </recommendedName>
    <alternativeName>
        <fullName evidence="7">PAB1P-dependent poly(A)-specific ribonuclease</fullName>
    </alternativeName>
    <alternativeName>
        <fullName evidence="7">Poly(A)-nuclease deadenylation complex subunit 3</fullName>
        <shortName evidence="7">PAN deadenylation complex subunit 3</shortName>
    </alternativeName>
</protein>
<proteinExistence type="inferred from homology"/>
<feature type="domain" description="C3H1-type" evidence="11">
    <location>
        <begin position="10"/>
        <end position="39"/>
    </location>
</feature>
<feature type="domain" description="Protein kinase" evidence="10">
    <location>
        <begin position="269"/>
        <end position="548"/>
    </location>
</feature>
<feature type="region of interest" description="Disordered" evidence="9">
    <location>
        <begin position="66"/>
        <end position="85"/>
    </location>
</feature>
<feature type="zinc finger region" description="C3H1-type" evidence="8">
    <location>
        <begin position="10"/>
        <end position="39"/>
    </location>
</feature>
<evidence type="ECO:0000259" key="10">
    <source>
        <dbReference type="PROSITE" id="PS50011"/>
    </source>
</evidence>
<accession>A0A1E4SXH7</accession>
<feature type="region of interest" description="Disordered" evidence="9">
    <location>
        <begin position="38"/>
        <end position="61"/>
    </location>
</feature>
<evidence type="ECO:0000256" key="6">
    <source>
        <dbReference type="ARBA" id="ARBA00023054"/>
    </source>
</evidence>
<dbReference type="GO" id="GO:0000289">
    <property type="term" value="P:nuclear-transcribed mRNA poly(A) tail shortening"/>
    <property type="evidence" value="ECO:0007669"/>
    <property type="project" value="UniProtKB-UniRule"/>
</dbReference>
<evidence type="ECO:0000256" key="5">
    <source>
        <dbReference type="ARBA" id="ARBA00022840"/>
    </source>
</evidence>
<dbReference type="GO" id="GO:0008143">
    <property type="term" value="F:poly(A) binding"/>
    <property type="evidence" value="ECO:0007669"/>
    <property type="project" value="TreeGrafter"/>
</dbReference>
<comment type="function">
    <text evidence="7">Regulatory subunit of the poly(A)-nuclease (PAN) deadenylation complex, one of two cytoplasmic mRNA deadenylases involved in mRNA turnover. PAN specifically shortens poly(A) tails of RNA and the activity is stimulated by poly(A)-binding protein PAB1. PAN deadenylation is followed by rapid degradation of the shortened mRNA tails by the CCR4-NOT complex. Deadenylated mRNAs are then degraded by two alternative mechanisms, namely exosome-mediated 3'-5' exonucleolytic degradation, or deadenlyation-dependent mRNA decaping and subsequent 5'-3' exonucleolytic degradation by XRN1. May also be involved in post-transcriptional maturation of mRNA poly(A) tails. PAN3 acts as a positive regulator for PAN activity, recruiting the catalytic subunit PAN2 to mRNA via its interaction with RNA and with PAB1.</text>
</comment>
<dbReference type="InterPro" id="IPR011009">
    <property type="entry name" value="Kinase-like_dom_sf"/>
</dbReference>
<comment type="subunit">
    <text evidence="7">Homodimer. Forms a heterotrimer with a catalytic subunit PAN2 to form the poly(A)-nuclease (PAN) deadenylation complex. Interacts (via PAM-2 motif) with poly(A)-binding protein PAB1 (via PABC domain), conferring substrate specificity of the enzyme complex.</text>
</comment>
<dbReference type="OrthoDB" id="204958at2759"/>
<comment type="caution">
    <text evidence="7">Lacks conserved residue(s) required for the propagation of feature annotation.</text>
</comment>
<evidence type="ECO:0000313" key="13">
    <source>
        <dbReference type="Proteomes" id="UP000094801"/>
    </source>
</evidence>
<evidence type="ECO:0000256" key="2">
    <source>
        <dbReference type="ARBA" id="ARBA00022490"/>
    </source>
</evidence>
<dbReference type="PANTHER" id="PTHR12272">
    <property type="entry name" value="DEADENYLATION COMPLEX SUBUNIT PAN3"/>
    <property type="match status" value="1"/>
</dbReference>
<keyword evidence="3 7" id="KW-0507">mRNA processing</keyword>
<dbReference type="Proteomes" id="UP000094801">
    <property type="component" value="Unassembled WGS sequence"/>
</dbReference>
<feature type="region of interest" description="Knob domain" evidence="7">
    <location>
        <begin position="548"/>
        <end position="640"/>
    </location>
</feature>
<dbReference type="PROSITE" id="PS50011">
    <property type="entry name" value="PROTEIN_KINASE_DOM"/>
    <property type="match status" value="1"/>
</dbReference>
<dbReference type="GO" id="GO:0005524">
    <property type="term" value="F:ATP binding"/>
    <property type="evidence" value="ECO:0007669"/>
    <property type="project" value="UniProtKB-UniRule"/>
</dbReference>
<keyword evidence="13" id="KW-1185">Reference proteome</keyword>
<dbReference type="PROSITE" id="PS50103">
    <property type="entry name" value="ZF_C3H1"/>
    <property type="match status" value="1"/>
</dbReference>
<keyword evidence="6 7" id="KW-0175">Coiled coil</keyword>
<comment type="subcellular location">
    <subcellularLocation>
        <location evidence="1 7">Cytoplasm</location>
    </subcellularLocation>
</comment>
<dbReference type="GO" id="GO:0006397">
    <property type="term" value="P:mRNA processing"/>
    <property type="evidence" value="ECO:0007669"/>
    <property type="project" value="UniProtKB-KW"/>
</dbReference>
<evidence type="ECO:0000259" key="11">
    <source>
        <dbReference type="PROSITE" id="PS50103"/>
    </source>
</evidence>
<dbReference type="Gene3D" id="6.10.250.3160">
    <property type="match status" value="1"/>
</dbReference>
<dbReference type="EMBL" id="KV453858">
    <property type="protein sequence ID" value="ODV84211.1"/>
    <property type="molecule type" value="Genomic_DNA"/>
</dbReference>
<dbReference type="Gene3D" id="1.10.287.3700">
    <property type="match status" value="1"/>
</dbReference>
<dbReference type="HAMAP" id="MF_03181">
    <property type="entry name" value="PAN3"/>
    <property type="match status" value="1"/>
</dbReference>
<dbReference type="InterPro" id="IPR000571">
    <property type="entry name" value="Znf_CCCH"/>
</dbReference>
<dbReference type="STRING" id="983967.A0A1E4SXH7"/>
<evidence type="ECO:0000256" key="7">
    <source>
        <dbReference type="HAMAP-Rule" id="MF_03181"/>
    </source>
</evidence>
<reference evidence="13" key="1">
    <citation type="submission" date="2016-04" db="EMBL/GenBank/DDBJ databases">
        <title>Comparative genomics of biotechnologically important yeasts.</title>
        <authorList>
            <consortium name="DOE Joint Genome Institute"/>
            <person name="Riley R."/>
            <person name="Haridas S."/>
            <person name="Wolfe K.H."/>
            <person name="Lopes M.R."/>
            <person name="Hittinger C.T."/>
            <person name="Goker M."/>
            <person name="Salamov A."/>
            <person name="Wisecaver J."/>
            <person name="Long T.M."/>
            <person name="Aerts A.L."/>
            <person name="Barry K."/>
            <person name="Choi C."/>
            <person name="Clum A."/>
            <person name="Coughlan A.Y."/>
            <person name="Deshpande S."/>
            <person name="Douglass A.P."/>
            <person name="Hanson S.J."/>
            <person name="Klenk H.-P."/>
            <person name="Labutti K."/>
            <person name="Lapidus A."/>
            <person name="Lindquist E."/>
            <person name="Lipzen A."/>
            <person name="Meier-Kolthoff J.P."/>
            <person name="Ohm R.A."/>
            <person name="Otillar R.P."/>
            <person name="Pangilinan J."/>
            <person name="Peng Y."/>
            <person name="Rokas A."/>
            <person name="Rosa C.A."/>
            <person name="Scheuner C."/>
            <person name="Sibirny A.A."/>
            <person name="Slot J.C."/>
            <person name="Stielow J.B."/>
            <person name="Sun H."/>
            <person name="Kurtzman C.P."/>
            <person name="Blackwell M."/>
            <person name="Grigoriev I.V."/>
            <person name="Jeffries T.W."/>
        </authorList>
    </citation>
    <scope>NUCLEOTIDE SEQUENCE [LARGE SCALE GENOMIC DNA]</scope>
    <source>
        <strain evidence="13">NRRL YB-2248</strain>
    </source>
</reference>
<gene>
    <name evidence="7" type="primary">PAN3</name>
    <name evidence="12" type="ORF">CANARDRAFT_201568</name>
</gene>
<dbReference type="GO" id="GO:0008270">
    <property type="term" value="F:zinc ion binding"/>
    <property type="evidence" value="ECO:0007669"/>
    <property type="project" value="UniProtKB-KW"/>
</dbReference>
<dbReference type="AlphaFoldDB" id="A0A1E4SXH7"/>
<dbReference type="Pfam" id="PF18101">
    <property type="entry name" value="Pan3_CK"/>
    <property type="match status" value="1"/>
</dbReference>
<comment type="domain">
    <text evidence="7">The N-terminal zinc finger binds to poly(A) RNA.</text>
</comment>
<keyword evidence="2 7" id="KW-0963">Cytoplasm</keyword>
<dbReference type="GO" id="GO:0031251">
    <property type="term" value="C:PAN complex"/>
    <property type="evidence" value="ECO:0007669"/>
    <property type="project" value="UniProtKB-UniRule"/>
</dbReference>
<dbReference type="InterPro" id="IPR000719">
    <property type="entry name" value="Prot_kinase_dom"/>
</dbReference>
<organism evidence="12 13">
    <name type="scientific">[Candida] arabinofermentans NRRL YB-2248</name>
    <dbReference type="NCBI Taxonomy" id="983967"/>
    <lineage>
        <taxon>Eukaryota</taxon>
        <taxon>Fungi</taxon>
        <taxon>Dikarya</taxon>
        <taxon>Ascomycota</taxon>
        <taxon>Saccharomycotina</taxon>
        <taxon>Pichiomycetes</taxon>
        <taxon>Pichiales</taxon>
        <taxon>Pichiaceae</taxon>
        <taxon>Ogataea</taxon>
        <taxon>Ogataea/Candida clade</taxon>
    </lineage>
</organism>
<dbReference type="PANTHER" id="PTHR12272:SF11">
    <property type="entry name" value="PAN2-PAN3 DEADENYLATION COMPLEX SUBUNIT PAN3"/>
    <property type="match status" value="1"/>
</dbReference>
<dbReference type="Gene3D" id="1.20.5.5160">
    <property type="match status" value="1"/>
</dbReference>
<evidence type="ECO:0000256" key="1">
    <source>
        <dbReference type="ARBA" id="ARBA00004496"/>
    </source>
</evidence>
<feature type="region of interest" description="Disordered" evidence="9">
    <location>
        <begin position="119"/>
        <end position="143"/>
    </location>
</feature>
<keyword evidence="8" id="KW-0479">Metal-binding</keyword>
<feature type="coiled-coil region" evidence="7">
    <location>
        <begin position="509"/>
        <end position="547"/>
    </location>
</feature>
<evidence type="ECO:0000313" key="12">
    <source>
        <dbReference type="EMBL" id="ODV84211.1"/>
    </source>
</evidence>
<evidence type="ECO:0000256" key="3">
    <source>
        <dbReference type="ARBA" id="ARBA00022664"/>
    </source>
</evidence>
<feature type="binding site" evidence="7">
    <location>
        <position position="301"/>
    </location>
    <ligand>
        <name>ATP</name>
        <dbReference type="ChEBI" id="CHEBI:30616"/>
    </ligand>
</feature>
<evidence type="ECO:0000256" key="8">
    <source>
        <dbReference type="PROSITE-ProRule" id="PRU00723"/>
    </source>
</evidence>
<feature type="compositionally biased region" description="Low complexity" evidence="9">
    <location>
        <begin position="128"/>
        <end position="143"/>
    </location>
</feature>
<dbReference type="SUPFAM" id="SSF56112">
    <property type="entry name" value="Protein kinase-like (PK-like)"/>
    <property type="match status" value="1"/>
</dbReference>
<dbReference type="Gene3D" id="1.10.510.10">
    <property type="entry name" value="Transferase(Phosphotransferase) domain 1"/>
    <property type="match status" value="1"/>
</dbReference>
<dbReference type="InterPro" id="IPR041332">
    <property type="entry name" value="Pan3_CK"/>
</dbReference>
<dbReference type="InterPro" id="IPR030844">
    <property type="entry name" value="PAN3"/>
</dbReference>
<keyword evidence="8" id="KW-0862">Zinc</keyword>
<dbReference type="GO" id="GO:0004672">
    <property type="term" value="F:protein kinase activity"/>
    <property type="evidence" value="ECO:0007669"/>
    <property type="project" value="InterPro"/>
</dbReference>
<comment type="domain">
    <text evidence="7">Contains a pseudokinase domain. The protein kinase domain is predicted to be catalytically inactive because some of the residues important for catalytic activity are substituted and it lacks the equivalent of the binding site for a peptide substrate. However, it has retained an ATP-binding site and ATP-binding is required for mRNA degradation, stimulating the activity of the PAN2 nuclease in vitro. The nucleotide-binding site is juxtaposed to the RNase active site of PAN2 in the complex and may actually bind nucleosides of a poly(A) RNA rather than ATP, feeding the poly(A)-tail to the active site of the deadenylase and thus increasing the efficiency with which this distributive enzyme degrades oligo(A) RNAs.</text>
</comment>
<dbReference type="FunFam" id="1.10.287.3700:FF:000001">
    <property type="entry name" value="PAN2-PAN3 deadenylation complex subunit PAN3"/>
    <property type="match status" value="1"/>
</dbReference>
<dbReference type="Pfam" id="PF25586">
    <property type="entry name" value="zf-CCCH_PAN3"/>
    <property type="match status" value="1"/>
</dbReference>
<evidence type="ECO:0000256" key="4">
    <source>
        <dbReference type="ARBA" id="ARBA00022741"/>
    </source>
</evidence>
<sequence>MSNSGTQFDWAKSIPCRNIQTHGFCKWENNGCSFNHDQTSKNGTDQTSSSSNTSPVTPKVITSSIGNLSMDSRDEPLGQINSNIPKTGLQGIVPITSTQLENSDTPKKRFNFDIPSFTPTGTLSSKLSRPNASSSNTSAPSFNPETAAVFTPGASNFTASLSETPLPHGAIGQQLASSAEQHHINYPLDEPFYQQTNLYPINYHLYAPQTPPHIQINKKPNERTVNDLFVPANLREMIQAKNEESLKSIPITQSGLPLHVNQYHSLYPIDQNYERSTKAFGYVSSIYKTMSNTDGKLYAMRRLEGVPITSEQCFKLVSKWKNLDCANVVRLVDAFTTRAFGDSSLILIYDYYPMSFNLMETHFFKIGNKDPELITEDLLWNYIVQLANATHETHKMNLTVGKFDPTKIIITNKGRIRLASCGLLDIVKAATSNEKESVDSLEHLKAKDIKELANLLIDLSRSTIFTRQRIADPNDVIKELKFSEKFKTALSYLLQEDAKLEDFLSLIAPQVMKIMNGLQNSTDFMEGCLSKEVENDRLVRLFAKLDFISERPEFSKDGSWSETGERFPIKLFKDYVFHQVDESGSPVIDLTRVIDCLNKLDAGVDENLLLVSPDENSCLIMNYRDLKELVEKSFKQLRGQ</sequence>
<name>A0A1E4SXH7_9ASCO</name>
<comment type="domain">
    <text evidence="7">The pseudokinase domain, the coiled-coil (CC), and C-terminal knob domain (CK) form a structural unit (PKC) that forms an extensive high-affinity interaction surface for PAN2.</text>
</comment>